<dbReference type="SUPFAM" id="SSF57701">
    <property type="entry name" value="Zn2/Cys6 DNA-binding domain"/>
    <property type="match status" value="1"/>
</dbReference>
<evidence type="ECO:0000313" key="8">
    <source>
        <dbReference type="EMBL" id="KAJ5130930.1"/>
    </source>
</evidence>
<dbReference type="InterPro" id="IPR001138">
    <property type="entry name" value="Zn2Cys6_DnaBD"/>
</dbReference>
<dbReference type="PROSITE" id="PS00463">
    <property type="entry name" value="ZN2_CY6_FUNGAL_1"/>
    <property type="match status" value="1"/>
</dbReference>
<keyword evidence="9" id="KW-1185">Reference proteome</keyword>
<keyword evidence="5" id="KW-0539">Nucleus</keyword>
<evidence type="ECO:0000256" key="3">
    <source>
        <dbReference type="ARBA" id="ARBA00023125"/>
    </source>
</evidence>
<dbReference type="EMBL" id="JAPQKL010000005">
    <property type="protein sequence ID" value="KAJ5130930.1"/>
    <property type="molecule type" value="Genomic_DNA"/>
</dbReference>
<dbReference type="Gene3D" id="4.10.240.10">
    <property type="entry name" value="Zn(2)-C6 fungal-type DNA-binding domain"/>
    <property type="match status" value="1"/>
</dbReference>
<dbReference type="InterPro" id="IPR051089">
    <property type="entry name" value="prtT"/>
</dbReference>
<reference evidence="8" key="1">
    <citation type="submission" date="2022-11" db="EMBL/GenBank/DDBJ databases">
        <authorList>
            <person name="Petersen C."/>
        </authorList>
    </citation>
    <scope>NUCLEOTIDE SEQUENCE</scope>
    <source>
        <strain evidence="8">IBT 22155</strain>
    </source>
</reference>
<evidence type="ECO:0000256" key="4">
    <source>
        <dbReference type="ARBA" id="ARBA00023163"/>
    </source>
</evidence>
<protein>
    <recommendedName>
        <fullName evidence="7">Zn(2)-C6 fungal-type domain-containing protein</fullName>
    </recommendedName>
</protein>
<name>A0A9W9GVP9_9EURO</name>
<feature type="domain" description="Zn(2)-C6 fungal-type" evidence="7">
    <location>
        <begin position="17"/>
        <end position="47"/>
    </location>
</feature>
<evidence type="ECO:0000256" key="6">
    <source>
        <dbReference type="SAM" id="MobiDB-lite"/>
    </source>
</evidence>
<dbReference type="PANTHER" id="PTHR31845">
    <property type="entry name" value="FINGER DOMAIN PROTEIN, PUTATIVE-RELATED"/>
    <property type="match status" value="1"/>
</dbReference>
<organism evidence="8 9">
    <name type="scientific">Penicillium bovifimosum</name>
    <dbReference type="NCBI Taxonomy" id="126998"/>
    <lineage>
        <taxon>Eukaryota</taxon>
        <taxon>Fungi</taxon>
        <taxon>Dikarya</taxon>
        <taxon>Ascomycota</taxon>
        <taxon>Pezizomycotina</taxon>
        <taxon>Eurotiomycetes</taxon>
        <taxon>Eurotiomycetidae</taxon>
        <taxon>Eurotiales</taxon>
        <taxon>Aspergillaceae</taxon>
        <taxon>Penicillium</taxon>
    </lineage>
</organism>
<keyword evidence="3" id="KW-0238">DNA-binding</keyword>
<dbReference type="OrthoDB" id="1600564at2759"/>
<evidence type="ECO:0000313" key="9">
    <source>
        <dbReference type="Proteomes" id="UP001149079"/>
    </source>
</evidence>
<dbReference type="PANTHER" id="PTHR31845:SF32">
    <property type="entry name" value="MISCELLANEOUS ZN(II)2CYS6 TRANSCRIPTION FACTOR (EUROFUNG)-RELATED"/>
    <property type="match status" value="1"/>
</dbReference>
<dbReference type="GO" id="GO:0008270">
    <property type="term" value="F:zinc ion binding"/>
    <property type="evidence" value="ECO:0007669"/>
    <property type="project" value="InterPro"/>
</dbReference>
<keyword evidence="2" id="KW-0805">Transcription regulation</keyword>
<reference evidence="8" key="2">
    <citation type="journal article" date="2023" name="IMA Fungus">
        <title>Comparative genomic study of the Penicillium genus elucidates a diverse pangenome and 15 lateral gene transfer events.</title>
        <authorList>
            <person name="Petersen C."/>
            <person name="Sorensen T."/>
            <person name="Nielsen M.R."/>
            <person name="Sondergaard T.E."/>
            <person name="Sorensen J.L."/>
            <person name="Fitzpatrick D.A."/>
            <person name="Frisvad J.C."/>
            <person name="Nielsen K.L."/>
        </authorList>
    </citation>
    <scope>NUCLEOTIDE SEQUENCE</scope>
    <source>
        <strain evidence="8">IBT 22155</strain>
    </source>
</reference>
<proteinExistence type="predicted"/>
<dbReference type="GO" id="GO:0005634">
    <property type="term" value="C:nucleus"/>
    <property type="evidence" value="ECO:0007669"/>
    <property type="project" value="UniProtKB-SubCell"/>
</dbReference>
<feature type="compositionally biased region" description="Polar residues" evidence="6">
    <location>
        <begin position="106"/>
        <end position="118"/>
    </location>
</feature>
<feature type="region of interest" description="Disordered" evidence="6">
    <location>
        <begin position="80"/>
        <end position="118"/>
    </location>
</feature>
<evidence type="ECO:0000259" key="7">
    <source>
        <dbReference type="PROSITE" id="PS00463"/>
    </source>
</evidence>
<dbReference type="GO" id="GO:0000981">
    <property type="term" value="F:DNA-binding transcription factor activity, RNA polymerase II-specific"/>
    <property type="evidence" value="ECO:0007669"/>
    <property type="project" value="InterPro"/>
</dbReference>
<gene>
    <name evidence="8" type="ORF">N7515_006969</name>
</gene>
<comment type="subcellular location">
    <subcellularLocation>
        <location evidence="1">Nucleus</location>
    </subcellularLocation>
</comment>
<sequence>MDSAQIPAGTPAPYGRACMNCARAKCKCIIAATGTGCERCQRLSKECRPAPTVRKRNNRSTGPSTSHLEAKLDWIMSAFQKGAAPPGPPPNWEPVELGQSQRDEPSQSTSAITQTPINLSTSPSVDQRVYPTVLHPSYDRDVLSLIYVPPAMAQQYLDQFRTRNLSYLPFVYIPPTMTSEQLRHRYPFFWVCIMEVVTCRNPEKGDSFGRITNHIHQRVMVDIAPSMDLLLGIMTFVSWVTYAKRPFLNVYSHILMAVVAELGINQSVPTENSAMNSFKVAIGVKQSLPTARTLEERRAVLGCYLLSLSAAVSMSRIDPMRWTPHMEESLAILAEARECPQDELLIAQVRLYLILDKAHQLRRDGGTPHLPAFYLDTFRKELDTLKSEISPHLQQHRVLLMYLYNAEIIINEISLGPPPIAHSPDLHRLDSLYASLQATKGWLDVWLELEGVEYLQVSVVIFYQFTRAIVNLYKLTTLKDPAWSKAMVRDTANILEYLNRNEAIIKKCSEYLTFDQNRELNLLEKGLRMVQGMKMNWEPKLMEMWHPNMPANSGIDGGIIQPDAILPDVLPMSGIDESWMLDFLGSL</sequence>
<dbReference type="RefSeq" id="XP_056521309.1">
    <property type="nucleotide sequence ID" value="XM_056667713.1"/>
</dbReference>
<dbReference type="InterPro" id="IPR036864">
    <property type="entry name" value="Zn2-C6_fun-type_DNA-bd_sf"/>
</dbReference>
<dbReference type="AlphaFoldDB" id="A0A9W9GVP9"/>
<dbReference type="GeneID" id="81406883"/>
<dbReference type="Proteomes" id="UP001149079">
    <property type="component" value="Unassembled WGS sequence"/>
</dbReference>
<accession>A0A9W9GVP9</accession>
<evidence type="ECO:0000256" key="1">
    <source>
        <dbReference type="ARBA" id="ARBA00004123"/>
    </source>
</evidence>
<keyword evidence="4" id="KW-0804">Transcription</keyword>
<evidence type="ECO:0000256" key="5">
    <source>
        <dbReference type="ARBA" id="ARBA00023242"/>
    </source>
</evidence>
<evidence type="ECO:0000256" key="2">
    <source>
        <dbReference type="ARBA" id="ARBA00023015"/>
    </source>
</evidence>
<comment type="caution">
    <text evidence="8">The sequence shown here is derived from an EMBL/GenBank/DDBJ whole genome shotgun (WGS) entry which is preliminary data.</text>
</comment>
<dbReference type="GO" id="GO:0000976">
    <property type="term" value="F:transcription cis-regulatory region binding"/>
    <property type="evidence" value="ECO:0007669"/>
    <property type="project" value="TreeGrafter"/>
</dbReference>